<keyword evidence="1" id="KW-0539">Nucleus</keyword>
<gene>
    <name evidence="4" type="primary">LOC101502301</name>
</gene>
<evidence type="ECO:0000313" key="4">
    <source>
        <dbReference type="RefSeq" id="XP_012568548.1"/>
    </source>
</evidence>
<keyword evidence="1" id="KW-0238">DNA-binding</keyword>
<dbReference type="GO" id="GO:0003677">
    <property type="term" value="F:DNA binding"/>
    <property type="evidence" value="ECO:0007669"/>
    <property type="project" value="UniProtKB-UniRule"/>
</dbReference>
<dbReference type="RefSeq" id="XP_012568548.1">
    <property type="nucleotide sequence ID" value="XM_012713094.2"/>
</dbReference>
<feature type="domain" description="HMG box" evidence="2">
    <location>
        <begin position="70"/>
        <end position="134"/>
    </location>
</feature>
<dbReference type="GO" id="GO:0010197">
    <property type="term" value="P:polar nucleus fusion"/>
    <property type="evidence" value="ECO:0007669"/>
    <property type="project" value="TreeGrafter"/>
</dbReference>
<evidence type="ECO:0000259" key="2">
    <source>
        <dbReference type="PROSITE" id="PS50118"/>
    </source>
</evidence>
<evidence type="ECO:0000256" key="1">
    <source>
        <dbReference type="PROSITE-ProRule" id="PRU00267"/>
    </source>
</evidence>
<sequence length="170" mass="19412">MASAPRVNKRVFPIRRAPDGSAFHKCGACGVSIAIALADMHYCESKMEVKRFKGTVGMLSLPKKNQQLIKNQPVSPYRLFMESFMKGHGMESYVEIDRIGFEKWKNMSEEEKQPYVYHARVLDYEHQEALKKEANECIKVKDGADSAMVEKVEKPQWIFISSSSEDSKES</sequence>
<dbReference type="GeneID" id="101502301"/>
<dbReference type="InterPro" id="IPR009071">
    <property type="entry name" value="HMG_box_dom"/>
</dbReference>
<dbReference type="InterPro" id="IPR036910">
    <property type="entry name" value="HMG_box_dom_sf"/>
</dbReference>
<keyword evidence="3" id="KW-1185">Reference proteome</keyword>
<dbReference type="PANTHER" id="PTHR47658">
    <property type="entry name" value="HIGH MOBILITY GROUP B PROTEIN 12-RELATED"/>
    <property type="match status" value="1"/>
</dbReference>
<dbReference type="CDD" id="cd22014">
    <property type="entry name" value="HMG-box_CMB1-like"/>
    <property type="match status" value="1"/>
</dbReference>
<dbReference type="PaxDb" id="3827-XP_004491066.1"/>
<feature type="DNA-binding region" description="HMG box" evidence="1">
    <location>
        <begin position="70"/>
        <end position="134"/>
    </location>
</feature>
<reference evidence="3" key="1">
    <citation type="journal article" date="2013" name="Nat. Biotechnol.">
        <title>Draft genome sequence of chickpea (Cicer arietinum) provides a resource for trait improvement.</title>
        <authorList>
            <person name="Varshney R.K."/>
            <person name="Song C."/>
            <person name="Saxena R.K."/>
            <person name="Azam S."/>
            <person name="Yu S."/>
            <person name="Sharpe A.G."/>
            <person name="Cannon S."/>
            <person name="Baek J."/>
            <person name="Rosen B.D."/>
            <person name="Tar'an B."/>
            <person name="Millan T."/>
            <person name="Zhang X."/>
            <person name="Ramsay L.D."/>
            <person name="Iwata A."/>
            <person name="Wang Y."/>
            <person name="Nelson W."/>
            <person name="Farmer A.D."/>
            <person name="Gaur P.M."/>
            <person name="Soderlund C."/>
            <person name="Penmetsa R.V."/>
            <person name="Xu C."/>
            <person name="Bharti A.K."/>
            <person name="He W."/>
            <person name="Winter P."/>
            <person name="Zhao S."/>
            <person name="Hane J.K."/>
            <person name="Carrasquilla-Garcia N."/>
            <person name="Condie J.A."/>
            <person name="Upadhyaya H.D."/>
            <person name="Luo M.C."/>
            <person name="Thudi M."/>
            <person name="Gowda C.L."/>
            <person name="Singh N.P."/>
            <person name="Lichtenzveig J."/>
            <person name="Gali K.K."/>
            <person name="Rubio J."/>
            <person name="Nadarajan N."/>
            <person name="Dolezel J."/>
            <person name="Bansal K.C."/>
            <person name="Xu X."/>
            <person name="Edwards D."/>
            <person name="Zhang G."/>
            <person name="Kahl G."/>
            <person name="Gil J."/>
            <person name="Singh K.B."/>
            <person name="Datta S.K."/>
            <person name="Jackson S.A."/>
            <person name="Wang J."/>
            <person name="Cook D.R."/>
        </authorList>
    </citation>
    <scope>NUCLEOTIDE SEQUENCE [LARGE SCALE GENOMIC DNA]</scope>
    <source>
        <strain evidence="3">cv. CDC Frontier</strain>
    </source>
</reference>
<organism evidence="3 4">
    <name type="scientific">Cicer arietinum</name>
    <name type="common">Chickpea</name>
    <name type="synonym">Garbanzo</name>
    <dbReference type="NCBI Taxonomy" id="3827"/>
    <lineage>
        <taxon>Eukaryota</taxon>
        <taxon>Viridiplantae</taxon>
        <taxon>Streptophyta</taxon>
        <taxon>Embryophyta</taxon>
        <taxon>Tracheophyta</taxon>
        <taxon>Spermatophyta</taxon>
        <taxon>Magnoliopsida</taxon>
        <taxon>eudicotyledons</taxon>
        <taxon>Gunneridae</taxon>
        <taxon>Pentapetalae</taxon>
        <taxon>rosids</taxon>
        <taxon>fabids</taxon>
        <taxon>Fabales</taxon>
        <taxon>Fabaceae</taxon>
        <taxon>Papilionoideae</taxon>
        <taxon>50 kb inversion clade</taxon>
        <taxon>NPAAA clade</taxon>
        <taxon>Hologalegina</taxon>
        <taxon>IRL clade</taxon>
        <taxon>Cicereae</taxon>
        <taxon>Cicer</taxon>
    </lineage>
</organism>
<dbReference type="AlphaFoldDB" id="A0A1S3DZC5"/>
<reference evidence="4" key="2">
    <citation type="submission" date="2025-08" db="UniProtKB">
        <authorList>
            <consortium name="RefSeq"/>
        </authorList>
    </citation>
    <scope>IDENTIFICATION</scope>
    <source>
        <tissue evidence="4">Etiolated seedlings</tissue>
    </source>
</reference>
<dbReference type="GO" id="GO:0005634">
    <property type="term" value="C:nucleus"/>
    <property type="evidence" value="ECO:0007669"/>
    <property type="project" value="UniProtKB-UniRule"/>
</dbReference>
<dbReference type="Gene3D" id="1.10.30.10">
    <property type="entry name" value="High mobility group box domain"/>
    <property type="match status" value="1"/>
</dbReference>
<dbReference type="PROSITE" id="PS50118">
    <property type="entry name" value="HMG_BOX_2"/>
    <property type="match status" value="1"/>
</dbReference>
<dbReference type="eggNOG" id="ENOG502S3D7">
    <property type="taxonomic scope" value="Eukaryota"/>
</dbReference>
<accession>A0A1S3DZC5</accession>
<dbReference type="PANTHER" id="PTHR47658:SF2">
    <property type="entry name" value="HMG-BOX (HIGH MOBILITY GROUP) DNA-BINDING FAMILY PROTEIN"/>
    <property type="match status" value="1"/>
</dbReference>
<dbReference type="SUPFAM" id="SSF47095">
    <property type="entry name" value="HMG-box"/>
    <property type="match status" value="1"/>
</dbReference>
<proteinExistence type="predicted"/>
<name>A0A1S3DZC5_CICAR</name>
<dbReference type="OrthoDB" id="1919336at2759"/>
<protein>
    <submittedName>
        <fullName evidence="4">High mobility group B protein 7</fullName>
    </submittedName>
</protein>
<dbReference type="KEGG" id="cam:101502301"/>
<dbReference type="Proteomes" id="UP000087171">
    <property type="component" value="Chromosome Ca2"/>
</dbReference>
<evidence type="ECO:0000313" key="3">
    <source>
        <dbReference type="Proteomes" id="UP000087171"/>
    </source>
</evidence>